<dbReference type="RefSeq" id="WP_124082055.1">
    <property type="nucleotide sequence ID" value="NZ_UWPJ01000040.1"/>
</dbReference>
<dbReference type="Proteomes" id="UP000277294">
    <property type="component" value="Unassembled WGS sequence"/>
</dbReference>
<sequence length="298" mass="32832">MLKGLAITPPVIGRISIGRVVEKNGKRLPEKDDQFTVTTQVQNHDGWVLHPLDDTLRKSCVGKLRSIPVWMLFDDPDLNLRAEYALFDRETGRPQCVGNGETCRRASAEGIETQPCLSPDLCALGRKAGCKPYGRLYVMLGEEEMAAFVLRTTSFNSIRTLAARLRYFHAVSGGALATMPLELKLRGKSTTQSYRTPIYYVDLVLKSGETLENAVAQAHETKRQRIAAGVDQAALDQAARDGFSNGAFEESAEDVPAVVEEFYPDSASHEVSPGSMAVNELLRDKLTRRTQVERGSTS</sequence>
<reference evidence="1 2" key="1">
    <citation type="submission" date="2018-10" db="EMBL/GenBank/DDBJ databases">
        <authorList>
            <person name="Criscuolo A."/>
        </authorList>
    </citation>
    <scope>NUCLEOTIDE SEQUENCE [LARGE SCALE GENOMIC DNA]</scope>
    <source>
        <strain evidence="1">DnA1</strain>
    </source>
</reference>
<gene>
    <name evidence="1" type="ORF">PIGHUM_04605</name>
</gene>
<dbReference type="Pfam" id="PF18897">
    <property type="entry name" value="Gp3-like"/>
    <property type="match status" value="1"/>
</dbReference>
<accession>A0A3P4BBJ3</accession>
<dbReference type="OrthoDB" id="8585509at2"/>
<evidence type="ECO:0000313" key="1">
    <source>
        <dbReference type="EMBL" id="VCU72505.1"/>
    </source>
</evidence>
<protein>
    <recommendedName>
        <fullName evidence="3">Hydrolase or metal-binding protein</fullName>
    </recommendedName>
</protein>
<dbReference type="AlphaFoldDB" id="A0A3P4BBJ3"/>
<dbReference type="EMBL" id="UWPJ01000040">
    <property type="protein sequence ID" value="VCU72505.1"/>
    <property type="molecule type" value="Genomic_DNA"/>
</dbReference>
<evidence type="ECO:0000313" key="2">
    <source>
        <dbReference type="Proteomes" id="UP000277294"/>
    </source>
</evidence>
<name>A0A3P4BBJ3_9BURK</name>
<organism evidence="1 2">
    <name type="scientific">Pigmentiphaga humi</name>
    <dbReference type="NCBI Taxonomy" id="2478468"/>
    <lineage>
        <taxon>Bacteria</taxon>
        <taxon>Pseudomonadati</taxon>
        <taxon>Pseudomonadota</taxon>
        <taxon>Betaproteobacteria</taxon>
        <taxon>Burkholderiales</taxon>
        <taxon>Alcaligenaceae</taxon>
        <taxon>Pigmentiphaga</taxon>
    </lineage>
</organism>
<evidence type="ECO:0008006" key="3">
    <source>
        <dbReference type="Google" id="ProtNLM"/>
    </source>
</evidence>
<proteinExistence type="predicted"/>
<keyword evidence="2" id="KW-1185">Reference proteome</keyword>
<dbReference type="InterPro" id="IPR043991">
    <property type="entry name" value="Gp3-like"/>
</dbReference>